<reference evidence="2 3" key="1">
    <citation type="submission" date="2012-01" db="EMBL/GenBank/DDBJ databases">
        <title>The Genome Sequence of Megamonas funiformis YIT 11815.</title>
        <authorList>
            <consortium name="The Broad Institute Genome Sequencing Platform"/>
            <person name="Earl A."/>
            <person name="Ward D."/>
            <person name="Feldgarden M."/>
            <person name="Gevers D."/>
            <person name="Morotomi M."/>
            <person name="Young S.K."/>
            <person name="Zeng Q."/>
            <person name="Gargeya S."/>
            <person name="Fitzgerald M."/>
            <person name="Haas B."/>
            <person name="Abouelleil A."/>
            <person name="Alvarado L."/>
            <person name="Arachchi H.M."/>
            <person name="Berlin A."/>
            <person name="Chapman S.B."/>
            <person name="Gearin G."/>
            <person name="Goldberg J."/>
            <person name="Griggs A."/>
            <person name="Gujja S."/>
            <person name="Hansen M."/>
            <person name="Heiman D."/>
            <person name="Howarth C."/>
            <person name="Larimer J."/>
            <person name="Lui A."/>
            <person name="MacDonald P.J.P."/>
            <person name="McCowen C."/>
            <person name="Montmayeur A."/>
            <person name="Murphy C."/>
            <person name="Neiman D."/>
            <person name="Pearson M."/>
            <person name="Priest M."/>
            <person name="Roberts A."/>
            <person name="Saif S."/>
            <person name="Shea T."/>
            <person name="Sisk P."/>
            <person name="Stolte C."/>
            <person name="Sykes S."/>
            <person name="Wortman J."/>
            <person name="Nusbaum C."/>
            <person name="Birren B."/>
        </authorList>
    </citation>
    <scope>NUCLEOTIDE SEQUENCE [LARGE SCALE GENOMIC DNA]</scope>
    <source>
        <strain evidence="2 3">YIT 11815</strain>
    </source>
</reference>
<evidence type="ECO:0000256" key="1">
    <source>
        <dbReference type="SAM" id="Phobius"/>
    </source>
</evidence>
<name>A0ABP2NK08_9FIRM</name>
<keyword evidence="3" id="KW-1185">Reference proteome</keyword>
<proteinExistence type="predicted"/>
<dbReference type="PANTHER" id="PTHR40078">
    <property type="entry name" value="INTEGRAL MEMBRANE PROTEIN-RELATED"/>
    <property type="match status" value="1"/>
</dbReference>
<protein>
    <recommendedName>
        <fullName evidence="4">YitT family protein</fullName>
    </recommendedName>
</protein>
<evidence type="ECO:0000313" key="2">
    <source>
        <dbReference type="EMBL" id="EHR37165.1"/>
    </source>
</evidence>
<keyword evidence="1" id="KW-0472">Membrane</keyword>
<keyword evidence="1" id="KW-0812">Transmembrane</keyword>
<feature type="transmembrane region" description="Helical" evidence="1">
    <location>
        <begin position="58"/>
        <end position="81"/>
    </location>
</feature>
<dbReference type="PANTHER" id="PTHR40078:SF1">
    <property type="entry name" value="INTEGRAL MEMBRANE PROTEIN"/>
    <property type="match status" value="1"/>
</dbReference>
<comment type="caution">
    <text evidence="2">The sequence shown here is derived from an EMBL/GenBank/DDBJ whole genome shotgun (WGS) entry which is preliminary data.</text>
</comment>
<dbReference type="Pfam" id="PF19700">
    <property type="entry name" value="DUF6198"/>
    <property type="match status" value="1"/>
</dbReference>
<dbReference type="EMBL" id="ADMB01000056">
    <property type="protein sequence ID" value="EHR37165.1"/>
    <property type="molecule type" value="Genomic_DNA"/>
</dbReference>
<gene>
    <name evidence="2" type="ORF">HMPREF9454_01261</name>
</gene>
<feature type="transmembrane region" description="Helical" evidence="1">
    <location>
        <begin position="173"/>
        <end position="196"/>
    </location>
</feature>
<keyword evidence="1" id="KW-1133">Transmembrane helix</keyword>
<accession>A0ABP2NK08</accession>
<dbReference type="InterPro" id="IPR038750">
    <property type="entry name" value="YczE/YyaS-like"/>
</dbReference>
<feature type="transmembrane region" description="Helical" evidence="1">
    <location>
        <begin position="119"/>
        <end position="139"/>
    </location>
</feature>
<dbReference type="Proteomes" id="UP000005963">
    <property type="component" value="Unassembled WGS sequence"/>
</dbReference>
<feature type="transmembrane region" description="Helical" evidence="1">
    <location>
        <begin position="88"/>
        <end position="107"/>
    </location>
</feature>
<sequence length="231" mass="25229">MSTFASDTSKRSLKNWIIALSILLLGLIIAHLGISLFLLSELGTDTFTVFIQGLARTFNLSVGTFHVIVLCILLVVMLLTTKGYVKPGTILCAFCGGPIIDFFTWLLGDFINADSTLPWRILGMILGCVILSIGMSIVIKSNAGTGPNDLIAIILTDKLQKFQFRWVRMTCDLFFVILGYILGGTVGVGTVIAAFLTGPLVQFWLPKSEFLIKQVLKESVPHVKRVACTSL</sequence>
<organism evidence="2 3">
    <name type="scientific">Megamonas funiformis YIT 11815</name>
    <dbReference type="NCBI Taxonomy" id="742816"/>
    <lineage>
        <taxon>Bacteria</taxon>
        <taxon>Bacillati</taxon>
        <taxon>Bacillota</taxon>
        <taxon>Negativicutes</taxon>
        <taxon>Selenomonadales</taxon>
        <taxon>Selenomonadaceae</taxon>
        <taxon>Megamonas</taxon>
    </lineage>
</organism>
<feature type="transmembrane region" description="Helical" evidence="1">
    <location>
        <begin position="16"/>
        <end position="38"/>
    </location>
</feature>
<evidence type="ECO:0000313" key="3">
    <source>
        <dbReference type="Proteomes" id="UP000005963"/>
    </source>
</evidence>
<dbReference type="RefSeq" id="WP_008538566.1">
    <property type="nucleotide sequence ID" value="NZ_JH601090.1"/>
</dbReference>
<dbReference type="GeneID" id="62778037"/>
<evidence type="ECO:0008006" key="4">
    <source>
        <dbReference type="Google" id="ProtNLM"/>
    </source>
</evidence>